<comment type="caution">
    <text evidence="2">The sequence shown here is derived from an EMBL/GenBank/DDBJ whole genome shotgun (WGS) entry which is preliminary data.</text>
</comment>
<proteinExistence type="predicted"/>
<dbReference type="GO" id="GO:0004523">
    <property type="term" value="F:RNA-DNA hybrid ribonuclease activity"/>
    <property type="evidence" value="ECO:0007669"/>
    <property type="project" value="InterPro"/>
</dbReference>
<reference evidence="2 3" key="1">
    <citation type="submission" date="2020-06" db="EMBL/GenBank/DDBJ databases">
        <title>Transcriptomic and genomic resources for Thalictrum thalictroides and T. hernandezii: Facilitating candidate gene discovery in an emerging model plant lineage.</title>
        <authorList>
            <person name="Arias T."/>
            <person name="Riano-Pachon D.M."/>
            <person name="Di Stilio V.S."/>
        </authorList>
    </citation>
    <scope>NUCLEOTIDE SEQUENCE [LARGE SCALE GENOMIC DNA]</scope>
    <source>
        <strain evidence="3">cv. WT478/WT964</strain>
        <tissue evidence="2">Leaves</tissue>
    </source>
</reference>
<dbReference type="GO" id="GO:0003676">
    <property type="term" value="F:nucleic acid binding"/>
    <property type="evidence" value="ECO:0007669"/>
    <property type="project" value="InterPro"/>
</dbReference>
<evidence type="ECO:0000313" key="2">
    <source>
        <dbReference type="EMBL" id="KAF5182584.1"/>
    </source>
</evidence>
<dbReference type="InterPro" id="IPR002156">
    <property type="entry name" value="RNaseH_domain"/>
</dbReference>
<dbReference type="Pfam" id="PF13456">
    <property type="entry name" value="RVT_3"/>
    <property type="match status" value="1"/>
</dbReference>
<name>A0A7J6VBW0_THATH</name>
<dbReference type="AlphaFoldDB" id="A0A7J6VBW0"/>
<keyword evidence="3" id="KW-1185">Reference proteome</keyword>
<gene>
    <name evidence="2" type="ORF">FRX31_027822</name>
</gene>
<evidence type="ECO:0000259" key="1">
    <source>
        <dbReference type="Pfam" id="PF13456"/>
    </source>
</evidence>
<protein>
    <recommendedName>
        <fullName evidence="1">RNase H type-1 domain-containing protein</fullName>
    </recommendedName>
</protein>
<feature type="domain" description="RNase H type-1" evidence="1">
    <location>
        <begin position="65"/>
        <end position="123"/>
    </location>
</feature>
<evidence type="ECO:0000313" key="3">
    <source>
        <dbReference type="Proteomes" id="UP000554482"/>
    </source>
</evidence>
<dbReference type="Proteomes" id="UP000554482">
    <property type="component" value="Unassembled WGS sequence"/>
</dbReference>
<dbReference type="EMBL" id="JABWDY010034556">
    <property type="protein sequence ID" value="KAF5182584.1"/>
    <property type="molecule type" value="Genomic_DNA"/>
</dbReference>
<organism evidence="2 3">
    <name type="scientific">Thalictrum thalictroides</name>
    <name type="common">Rue-anemone</name>
    <name type="synonym">Anemone thalictroides</name>
    <dbReference type="NCBI Taxonomy" id="46969"/>
    <lineage>
        <taxon>Eukaryota</taxon>
        <taxon>Viridiplantae</taxon>
        <taxon>Streptophyta</taxon>
        <taxon>Embryophyta</taxon>
        <taxon>Tracheophyta</taxon>
        <taxon>Spermatophyta</taxon>
        <taxon>Magnoliopsida</taxon>
        <taxon>Ranunculales</taxon>
        <taxon>Ranunculaceae</taxon>
        <taxon>Thalictroideae</taxon>
        <taxon>Thalictrum</taxon>
    </lineage>
</organism>
<accession>A0A7J6VBW0</accession>
<sequence>MASLFKMPFPLEISLLTGISLTFQIVDQTCSNLAPVNPRPKARTPLYPAICSELLFNYAGWNTLNADGSLTENRAEYGGIIRDNSGNTITAFAARATIRSVLFLELKGIEQDIKLAVELGIKNC</sequence>